<dbReference type="RefSeq" id="WP_264500362.1">
    <property type="nucleotide sequence ID" value="NZ_JAPDDS010000003.1"/>
</dbReference>
<keyword evidence="3" id="KW-1185">Reference proteome</keyword>
<evidence type="ECO:0000313" key="3">
    <source>
        <dbReference type="Proteomes" id="UP001207930"/>
    </source>
</evidence>
<accession>A0ABT3FLF8</accession>
<sequence length="246" mass="26040">MKTTPSTLLKTIIAASLMHAAQAEYVDGVGSVYTPVGLGGNTFSEGWEALTSTAYPGNGSFPGNGAWTGALLSQEGPQAGTNGLVKVANGFAGGPYPASQSIYFGGILSMPNVHGGELAVQASGTGVLDDVKTIVFHVDIGEAWTYDFYNGEAPVLHVVSSTGTHEVEAEFTSLYAQVYNGEVYMNFKWEDLYINSWAFQYDLDGLGDVSSFSLEFHGVQHAQIHGLGLEQSDQAEIESVLPAEAE</sequence>
<evidence type="ECO:0000256" key="1">
    <source>
        <dbReference type="SAM" id="SignalP"/>
    </source>
</evidence>
<comment type="caution">
    <text evidence="2">The sequence shown here is derived from an EMBL/GenBank/DDBJ whole genome shotgun (WGS) entry which is preliminary data.</text>
</comment>
<dbReference type="EMBL" id="JAPDDS010000003">
    <property type="protein sequence ID" value="MCW1884402.1"/>
    <property type="molecule type" value="Genomic_DNA"/>
</dbReference>
<reference evidence="2 3" key="1">
    <citation type="submission" date="2022-10" db="EMBL/GenBank/DDBJ databases">
        <title>Luteolibacter flavescens strain MCCC 1K03193, whole genome shotgun sequencing project.</title>
        <authorList>
            <person name="Zhao G."/>
            <person name="Shen L."/>
        </authorList>
    </citation>
    <scope>NUCLEOTIDE SEQUENCE [LARGE SCALE GENOMIC DNA]</scope>
    <source>
        <strain evidence="2 3">MCCC 1K03193</strain>
    </source>
</reference>
<gene>
    <name evidence="2" type="ORF">OKA04_06640</name>
</gene>
<evidence type="ECO:0008006" key="4">
    <source>
        <dbReference type="Google" id="ProtNLM"/>
    </source>
</evidence>
<keyword evidence="1" id="KW-0732">Signal</keyword>
<proteinExistence type="predicted"/>
<organism evidence="2 3">
    <name type="scientific">Luteolibacter flavescens</name>
    <dbReference type="NCBI Taxonomy" id="1859460"/>
    <lineage>
        <taxon>Bacteria</taxon>
        <taxon>Pseudomonadati</taxon>
        <taxon>Verrucomicrobiota</taxon>
        <taxon>Verrucomicrobiia</taxon>
        <taxon>Verrucomicrobiales</taxon>
        <taxon>Verrucomicrobiaceae</taxon>
        <taxon>Luteolibacter</taxon>
    </lineage>
</organism>
<name>A0ABT3FLF8_9BACT</name>
<protein>
    <recommendedName>
        <fullName evidence="4">PEP-CTERM sorting domain-containing protein</fullName>
    </recommendedName>
</protein>
<evidence type="ECO:0000313" key="2">
    <source>
        <dbReference type="EMBL" id="MCW1884402.1"/>
    </source>
</evidence>
<feature type="chain" id="PRO_5047254900" description="PEP-CTERM sorting domain-containing protein" evidence="1">
    <location>
        <begin position="24"/>
        <end position="246"/>
    </location>
</feature>
<feature type="signal peptide" evidence="1">
    <location>
        <begin position="1"/>
        <end position="23"/>
    </location>
</feature>
<dbReference type="Proteomes" id="UP001207930">
    <property type="component" value="Unassembled WGS sequence"/>
</dbReference>